<dbReference type="Proteomes" id="UP000626109">
    <property type="component" value="Unassembled WGS sequence"/>
</dbReference>
<evidence type="ECO:0000313" key="3">
    <source>
        <dbReference type="EMBL" id="CAE8645916.1"/>
    </source>
</evidence>
<feature type="compositionally biased region" description="Gly residues" evidence="2">
    <location>
        <begin position="25"/>
        <end position="39"/>
    </location>
</feature>
<feature type="region of interest" description="Disordered" evidence="2">
    <location>
        <begin position="574"/>
        <end position="602"/>
    </location>
</feature>
<feature type="compositionally biased region" description="Low complexity" evidence="2">
    <location>
        <begin position="9"/>
        <end position="24"/>
    </location>
</feature>
<feature type="non-terminal residue" evidence="3">
    <location>
        <position position="1"/>
    </location>
</feature>
<feature type="non-terminal residue" evidence="3">
    <location>
        <position position="602"/>
    </location>
</feature>
<feature type="region of interest" description="Disordered" evidence="2">
    <location>
        <begin position="463"/>
        <end position="483"/>
    </location>
</feature>
<feature type="region of interest" description="Disordered" evidence="2">
    <location>
        <begin position="1"/>
        <end position="39"/>
    </location>
</feature>
<evidence type="ECO:0000256" key="1">
    <source>
        <dbReference type="SAM" id="Coils"/>
    </source>
</evidence>
<feature type="region of interest" description="Disordered" evidence="2">
    <location>
        <begin position="135"/>
        <end position="154"/>
    </location>
</feature>
<evidence type="ECO:0000313" key="4">
    <source>
        <dbReference type="Proteomes" id="UP000626109"/>
    </source>
</evidence>
<feature type="coiled-coil region" evidence="1">
    <location>
        <begin position="43"/>
        <end position="74"/>
    </location>
</feature>
<reference evidence="3" key="1">
    <citation type="submission" date="2021-02" db="EMBL/GenBank/DDBJ databases">
        <authorList>
            <person name="Dougan E. K."/>
            <person name="Rhodes N."/>
            <person name="Thang M."/>
            <person name="Chan C."/>
        </authorList>
    </citation>
    <scope>NUCLEOTIDE SEQUENCE</scope>
</reference>
<keyword evidence="1" id="KW-0175">Coiled coil</keyword>
<organism evidence="3 4">
    <name type="scientific">Polarella glacialis</name>
    <name type="common">Dinoflagellate</name>
    <dbReference type="NCBI Taxonomy" id="89957"/>
    <lineage>
        <taxon>Eukaryota</taxon>
        <taxon>Sar</taxon>
        <taxon>Alveolata</taxon>
        <taxon>Dinophyceae</taxon>
        <taxon>Suessiales</taxon>
        <taxon>Suessiaceae</taxon>
        <taxon>Polarella</taxon>
    </lineage>
</organism>
<evidence type="ECO:0000256" key="2">
    <source>
        <dbReference type="SAM" id="MobiDB-lite"/>
    </source>
</evidence>
<accession>A0A813I4J8</accession>
<proteinExistence type="predicted"/>
<dbReference type="AlphaFoldDB" id="A0A813I4J8"/>
<protein>
    <submittedName>
        <fullName evidence="3">Uncharacterized protein</fullName>
    </submittedName>
</protein>
<name>A0A813I4J8_POLGL</name>
<sequence length="602" mass="63833">VWKQRSPRSAALRPPQALSLSLSASGGGGGGGEEPGGGASAALRRLELRLEAERRHVDRQIDRLERRVEEVALSAAASASAPGGCWAELQGYVDGLAETVQGLVRREVRLDACAPSTPSTCNCRPAPAVLAVLDGGPSRSPGLTGSESADPGERDAEALSSRVAALERRLVQLEDLRSLQLQISSETSERTAELGSKLLQVGTRLLQAERSLDGLALLRDLPEEVASLAASVRQVCEVPFQAAPGDLLRPLCEWEDSGISAELQQHMLRGLLGSEHVCFLLEVVCRTFSAQEWVIVRLPVPHRKGRGAAGVPHRKVLGRLSAALALDFRMAFSYREGSGKGLFRGAATCDPSSAGPFTGPHDGYPACCSSGGTWLLSTDVLDASGDGDAQWARALPRYAPVLTEFGSAAHQVAALWRSALLVPLPETEAESHPQGESAQGGHISRGGRRRIAKREGASSLEWLADNFPDEREGTPASSTSLRRTLPDERRTRYLGEGFVGGGYWGGLALARASLPEERELLGSHLFGAAAGDGARSVEDRITLASARSTADTEACGDELKLSFSNDIVASSEHALGEPWHLPPEKAQPKPLDLLPTETPSAA</sequence>
<dbReference type="EMBL" id="CAJNNW010003934">
    <property type="protein sequence ID" value="CAE8645916.1"/>
    <property type="molecule type" value="Genomic_DNA"/>
</dbReference>
<feature type="region of interest" description="Disordered" evidence="2">
    <location>
        <begin position="427"/>
        <end position="450"/>
    </location>
</feature>
<gene>
    <name evidence="3" type="ORF">PGLA2088_LOCUS4336</name>
</gene>
<comment type="caution">
    <text evidence="3">The sequence shown here is derived from an EMBL/GenBank/DDBJ whole genome shotgun (WGS) entry which is preliminary data.</text>
</comment>